<feature type="domain" description="Serine aminopeptidase S33" evidence="1">
    <location>
        <begin position="69"/>
        <end position="176"/>
    </location>
</feature>
<dbReference type="Gene3D" id="3.40.50.1820">
    <property type="entry name" value="alpha/beta hydrolase"/>
    <property type="match status" value="1"/>
</dbReference>
<organism evidence="2 3">
    <name type="scientific">Legionella steelei</name>
    <dbReference type="NCBI Taxonomy" id="947033"/>
    <lineage>
        <taxon>Bacteria</taxon>
        <taxon>Pseudomonadati</taxon>
        <taxon>Pseudomonadota</taxon>
        <taxon>Gammaproteobacteria</taxon>
        <taxon>Legionellales</taxon>
        <taxon>Legionellaceae</taxon>
        <taxon>Legionella</taxon>
    </lineage>
</organism>
<dbReference type="PANTHER" id="PTHR12277:SF81">
    <property type="entry name" value="PROTEIN ABHD13"/>
    <property type="match status" value="1"/>
</dbReference>
<protein>
    <submittedName>
        <fullName evidence="2">Alpha/beta hydrolase family protein</fullName>
    </submittedName>
</protein>
<evidence type="ECO:0000259" key="1">
    <source>
        <dbReference type="Pfam" id="PF12146"/>
    </source>
</evidence>
<evidence type="ECO:0000313" key="3">
    <source>
        <dbReference type="Proteomes" id="UP000054926"/>
    </source>
</evidence>
<reference evidence="2 3" key="1">
    <citation type="submission" date="2015-11" db="EMBL/GenBank/DDBJ databases">
        <title>Genomic analysis of 38 Legionella species identifies large and diverse effector repertoires.</title>
        <authorList>
            <person name="Burstein D."/>
            <person name="Amaro F."/>
            <person name="Zusman T."/>
            <person name="Lifshitz Z."/>
            <person name="Cohen O."/>
            <person name="Gilbert J.A."/>
            <person name="Pupko T."/>
            <person name="Shuman H.A."/>
            <person name="Segal G."/>
        </authorList>
    </citation>
    <scope>NUCLEOTIDE SEQUENCE [LARGE SCALE GENOMIC DNA]</scope>
    <source>
        <strain evidence="2 3">IMVS3376</strain>
    </source>
</reference>
<gene>
    <name evidence="2" type="ORF">Lste_3227</name>
</gene>
<proteinExistence type="predicted"/>
<dbReference type="InterPro" id="IPR022742">
    <property type="entry name" value="Hydrolase_4"/>
</dbReference>
<dbReference type="Proteomes" id="UP000054926">
    <property type="component" value="Unassembled WGS sequence"/>
</dbReference>
<dbReference type="STRING" id="947033.Lste_3227"/>
<dbReference type="RefSeq" id="WP_058512046.1">
    <property type="nucleotide sequence ID" value="NZ_LNYY01000021.1"/>
</dbReference>
<keyword evidence="2" id="KW-0378">Hydrolase</keyword>
<accession>A0A0W0ZCY5</accession>
<comment type="caution">
    <text evidence="2">The sequence shown here is derived from an EMBL/GenBank/DDBJ whole genome shotgun (WGS) entry which is preliminary data.</text>
</comment>
<dbReference type="SUPFAM" id="SSF53474">
    <property type="entry name" value="alpha/beta-Hydrolases"/>
    <property type="match status" value="1"/>
</dbReference>
<dbReference type="PATRIC" id="fig|947033.5.peg.3433"/>
<keyword evidence="3" id="KW-1185">Reference proteome</keyword>
<dbReference type="GO" id="GO:0016787">
    <property type="term" value="F:hydrolase activity"/>
    <property type="evidence" value="ECO:0007669"/>
    <property type="project" value="UniProtKB-KW"/>
</dbReference>
<dbReference type="EMBL" id="LNYY01000021">
    <property type="protein sequence ID" value="KTD67021.1"/>
    <property type="molecule type" value="Genomic_DNA"/>
</dbReference>
<name>A0A0W0ZCY5_9GAMM</name>
<dbReference type="PANTHER" id="PTHR12277">
    <property type="entry name" value="ALPHA/BETA HYDROLASE DOMAIN-CONTAINING PROTEIN"/>
    <property type="match status" value="1"/>
</dbReference>
<dbReference type="InterPro" id="IPR029058">
    <property type="entry name" value="AB_hydrolase_fold"/>
</dbReference>
<sequence>MMLKIALWIFFIFILIFILSYPLQRYLIYFPSPEQPNRNDFHAEDMHVVKIPVADGLSLNSWYKPAVDNKPTILYLHGNAGHIGYRMDLIRQFLSEGLGVLLLEYRGYGGNLGKPTESGFYQDARAAMKFLQQQGVQEHRIVLYGESLGTGVATQMATEFPVCAVVLQSPYTSLTDLARFHYPWLPVPLMDKYDSLSRIQKIHVPILMLHGKLDEVVPYEQGVTLFNHANQPKKWIDFPEKGHQDLWSPHFAHSVMHFINSYCTHAK</sequence>
<dbReference type="AlphaFoldDB" id="A0A0W0ZCY5"/>
<evidence type="ECO:0000313" key="2">
    <source>
        <dbReference type="EMBL" id="KTD67021.1"/>
    </source>
</evidence>
<dbReference type="Pfam" id="PF12146">
    <property type="entry name" value="Hydrolase_4"/>
    <property type="match status" value="1"/>
</dbReference>